<sequence>MLGTSMQWLKTRLVKRGPDSKLVQTALRTHARKHGYQVAFADGTIEISKQARTLIVSKSTFVQVPILLECFDLFFDCVEGRSENGSLVLDFSKPAKHRYRKDGAEFYFPSLPEEDVMGAYTEGYTPQPGDVVWDAGAHAGATSYYLAKMVGPTGKVYGFEPDANNYSYLLKNIELHSAQNIIPVKKALSGTTGTARFCMDGTMCAGITDYLVYSEEAKFETVPTITFADACAELGSVPRYVKMDIEGAEVATIESARGFLKEHPIHFAIESYHRVDGEFTYKPLERIFAEIGYRVWSSDKFGQMFTWAAPKE</sequence>
<dbReference type="SUPFAM" id="SSF53335">
    <property type="entry name" value="S-adenosyl-L-methionine-dependent methyltransferases"/>
    <property type="match status" value="1"/>
</dbReference>
<evidence type="ECO:0000259" key="1">
    <source>
        <dbReference type="Pfam" id="PF05050"/>
    </source>
</evidence>
<dbReference type="NCBIfam" id="TIGR01444">
    <property type="entry name" value="fkbM_fam"/>
    <property type="match status" value="1"/>
</dbReference>
<dbReference type="HOGENOM" id="CLU_890763_0_0_0"/>
<dbReference type="PANTHER" id="PTHR34203:SF15">
    <property type="entry name" value="SLL1173 PROTEIN"/>
    <property type="match status" value="1"/>
</dbReference>
<dbReference type="RefSeq" id="WP_011523646.1">
    <property type="nucleotide sequence ID" value="NC_008009.1"/>
</dbReference>
<dbReference type="OrthoDB" id="5329963at2"/>
<dbReference type="GO" id="GO:0032259">
    <property type="term" value="P:methylation"/>
    <property type="evidence" value="ECO:0007669"/>
    <property type="project" value="UniProtKB-KW"/>
</dbReference>
<dbReference type="PANTHER" id="PTHR34203">
    <property type="entry name" value="METHYLTRANSFERASE, FKBM FAMILY PROTEIN"/>
    <property type="match status" value="1"/>
</dbReference>
<dbReference type="EnsemblBacteria" id="ABF41845">
    <property type="protein sequence ID" value="ABF41845"/>
    <property type="gene ID" value="Acid345_2844"/>
</dbReference>
<accession>Q1IMQ5</accession>
<gene>
    <name evidence="2" type="ordered locus">Acid345_2844</name>
</gene>
<keyword evidence="3" id="KW-1185">Reference proteome</keyword>
<evidence type="ECO:0000313" key="2">
    <source>
        <dbReference type="EMBL" id="ABF41845.1"/>
    </source>
</evidence>
<dbReference type="InterPro" id="IPR029063">
    <property type="entry name" value="SAM-dependent_MTases_sf"/>
</dbReference>
<dbReference type="Proteomes" id="UP000002432">
    <property type="component" value="Chromosome"/>
</dbReference>
<dbReference type="eggNOG" id="COG2519">
    <property type="taxonomic scope" value="Bacteria"/>
</dbReference>
<dbReference type="InterPro" id="IPR052514">
    <property type="entry name" value="SAM-dependent_MTase"/>
</dbReference>
<name>Q1IMQ5_KORVE</name>
<protein>
    <submittedName>
        <fullName evidence="2">Methyltransferase FkbM</fullName>
    </submittedName>
</protein>
<reference evidence="2 3" key="1">
    <citation type="journal article" date="2009" name="Appl. Environ. Microbiol.">
        <title>Three genomes from the phylum Acidobacteria provide insight into the lifestyles of these microorganisms in soils.</title>
        <authorList>
            <person name="Ward N.L."/>
            <person name="Challacombe J.F."/>
            <person name="Janssen P.H."/>
            <person name="Henrissat B."/>
            <person name="Coutinho P.M."/>
            <person name="Wu M."/>
            <person name="Xie G."/>
            <person name="Haft D.H."/>
            <person name="Sait M."/>
            <person name="Badger J."/>
            <person name="Barabote R.D."/>
            <person name="Bradley B."/>
            <person name="Brettin T.S."/>
            <person name="Brinkac L.M."/>
            <person name="Bruce D."/>
            <person name="Creasy T."/>
            <person name="Daugherty S.C."/>
            <person name="Davidsen T.M."/>
            <person name="DeBoy R.T."/>
            <person name="Detter J.C."/>
            <person name="Dodson R.J."/>
            <person name="Durkin A.S."/>
            <person name="Ganapathy A."/>
            <person name="Gwinn-Giglio M."/>
            <person name="Han C.S."/>
            <person name="Khouri H."/>
            <person name="Kiss H."/>
            <person name="Kothari S.P."/>
            <person name="Madupu R."/>
            <person name="Nelson K.E."/>
            <person name="Nelson W.C."/>
            <person name="Paulsen I."/>
            <person name="Penn K."/>
            <person name="Ren Q."/>
            <person name="Rosovitz M.J."/>
            <person name="Selengut J.D."/>
            <person name="Shrivastava S."/>
            <person name="Sullivan S.A."/>
            <person name="Tapia R."/>
            <person name="Thompson L.S."/>
            <person name="Watkins K.L."/>
            <person name="Yang Q."/>
            <person name="Yu C."/>
            <person name="Zafar N."/>
            <person name="Zhou L."/>
            <person name="Kuske C.R."/>
        </authorList>
    </citation>
    <scope>NUCLEOTIDE SEQUENCE [LARGE SCALE GENOMIC DNA]</scope>
    <source>
        <strain evidence="2 3">Ellin345</strain>
    </source>
</reference>
<keyword evidence="2" id="KW-0808">Transferase</keyword>
<dbReference type="STRING" id="204669.Acid345_2844"/>
<proteinExistence type="predicted"/>
<dbReference type="Gene3D" id="3.40.50.150">
    <property type="entry name" value="Vaccinia Virus protein VP39"/>
    <property type="match status" value="1"/>
</dbReference>
<dbReference type="Pfam" id="PF05050">
    <property type="entry name" value="Methyltransf_21"/>
    <property type="match status" value="1"/>
</dbReference>
<dbReference type="KEGG" id="aba:Acid345_2844"/>
<dbReference type="InterPro" id="IPR006342">
    <property type="entry name" value="FkbM_mtfrase"/>
</dbReference>
<dbReference type="AlphaFoldDB" id="Q1IMQ5"/>
<evidence type="ECO:0000313" key="3">
    <source>
        <dbReference type="Proteomes" id="UP000002432"/>
    </source>
</evidence>
<organism evidence="2 3">
    <name type="scientific">Koribacter versatilis (strain Ellin345)</name>
    <dbReference type="NCBI Taxonomy" id="204669"/>
    <lineage>
        <taxon>Bacteria</taxon>
        <taxon>Pseudomonadati</taxon>
        <taxon>Acidobacteriota</taxon>
        <taxon>Terriglobia</taxon>
        <taxon>Terriglobales</taxon>
        <taxon>Candidatus Korobacteraceae</taxon>
        <taxon>Candidatus Korobacter</taxon>
    </lineage>
</organism>
<keyword evidence="2" id="KW-0489">Methyltransferase</keyword>
<dbReference type="EMBL" id="CP000360">
    <property type="protein sequence ID" value="ABF41845.1"/>
    <property type="molecule type" value="Genomic_DNA"/>
</dbReference>
<dbReference type="GO" id="GO:0008168">
    <property type="term" value="F:methyltransferase activity"/>
    <property type="evidence" value="ECO:0007669"/>
    <property type="project" value="UniProtKB-KW"/>
</dbReference>
<feature type="domain" description="Methyltransferase FkbM" evidence="1">
    <location>
        <begin position="134"/>
        <end position="295"/>
    </location>
</feature>